<dbReference type="SUPFAM" id="SSF56281">
    <property type="entry name" value="Metallo-hydrolase/oxidoreductase"/>
    <property type="match status" value="1"/>
</dbReference>
<dbReference type="OrthoDB" id="36975at2"/>
<protein>
    <submittedName>
        <fullName evidence="1">Hydrolase</fullName>
    </submittedName>
</protein>
<dbReference type="PANTHER" id="PTHR42967">
    <property type="entry name" value="METAL DEPENDENT HYDROLASE"/>
    <property type="match status" value="1"/>
</dbReference>
<evidence type="ECO:0000313" key="2">
    <source>
        <dbReference type="Proteomes" id="UP000184604"/>
    </source>
</evidence>
<organism evidence="1 2">
    <name type="scientific">Clostridium kluyveri</name>
    <dbReference type="NCBI Taxonomy" id="1534"/>
    <lineage>
        <taxon>Bacteria</taxon>
        <taxon>Bacillati</taxon>
        <taxon>Bacillota</taxon>
        <taxon>Clostridia</taxon>
        <taxon>Eubacteriales</taxon>
        <taxon>Clostridiaceae</taxon>
        <taxon>Clostridium</taxon>
    </lineage>
</organism>
<reference evidence="1 2" key="1">
    <citation type="submission" date="2016-12" db="EMBL/GenBank/DDBJ databases">
        <title>Complete genome sequence of Clostridium kluyveri JZZ isolated from the pit mud of a Chinese flavor liquor-making factory.</title>
        <authorList>
            <person name="Wang Y."/>
        </authorList>
    </citation>
    <scope>NUCLEOTIDE SEQUENCE [LARGE SCALE GENOMIC DNA]</scope>
    <source>
        <strain evidence="1 2">JZZ</strain>
    </source>
</reference>
<gene>
    <name evidence="1" type="ORF">BS101_07150</name>
</gene>
<dbReference type="AlphaFoldDB" id="A0A1L5F683"/>
<name>A0A1L5F683_CLOKL</name>
<dbReference type="Pfam" id="PF13483">
    <property type="entry name" value="Lactamase_B_3"/>
    <property type="match status" value="1"/>
</dbReference>
<dbReference type="GO" id="GO:0016787">
    <property type="term" value="F:hydrolase activity"/>
    <property type="evidence" value="ECO:0007669"/>
    <property type="project" value="UniProtKB-KW"/>
</dbReference>
<keyword evidence="1" id="KW-0378">Hydrolase</keyword>
<sequence length="244" mass="29207">MKNYNIKIYYLYHSGFAVETSNHFLIFDYYKDSFNPLDQTLEKGFISEDILKDKKNILVFCSHSHPDHFNPRILKWQELNSSIRYIFSSDIHIENFKKNYYKFSPYKELNLNDIYIKTYGSTDIGVSFFITVDGINIFHAGDLNLWYWKDEPKEEQVSAKENFEREIHKLKHETVDFAFFPVDPRLEEYYSLGGEYFIDQVKPKFFIPMHFWNKYGITKDFAALTKNLPSESLIITHRGQLFQF</sequence>
<dbReference type="RefSeq" id="WP_073538201.1">
    <property type="nucleotide sequence ID" value="NZ_CP018335.1"/>
</dbReference>
<dbReference type="Proteomes" id="UP000184604">
    <property type="component" value="Chromosome"/>
</dbReference>
<dbReference type="PANTHER" id="PTHR42967:SF1">
    <property type="entry name" value="MBL FOLD METALLO-HYDROLASE"/>
    <property type="match status" value="1"/>
</dbReference>
<dbReference type="InterPro" id="IPR036866">
    <property type="entry name" value="RibonucZ/Hydroxyglut_hydro"/>
</dbReference>
<proteinExistence type="predicted"/>
<evidence type="ECO:0000313" key="1">
    <source>
        <dbReference type="EMBL" id="APM38531.1"/>
    </source>
</evidence>
<dbReference type="EMBL" id="CP018335">
    <property type="protein sequence ID" value="APM38531.1"/>
    <property type="molecule type" value="Genomic_DNA"/>
</dbReference>
<accession>A0A1L5F683</accession>
<dbReference type="Gene3D" id="3.60.15.10">
    <property type="entry name" value="Ribonuclease Z/Hydroxyacylglutathione hydrolase-like"/>
    <property type="match status" value="1"/>
</dbReference>